<name>A0ABV6VQD8_9ACTN</name>
<proteinExistence type="predicted"/>
<accession>A0ABV6VQD8</accession>
<keyword evidence="2" id="KW-1185">Reference proteome</keyword>
<protein>
    <submittedName>
        <fullName evidence="1">Uncharacterized protein</fullName>
    </submittedName>
</protein>
<evidence type="ECO:0000313" key="2">
    <source>
        <dbReference type="Proteomes" id="UP001592531"/>
    </source>
</evidence>
<reference evidence="1 2" key="1">
    <citation type="submission" date="2024-09" db="EMBL/GenBank/DDBJ databases">
        <authorList>
            <person name="Lee S.D."/>
        </authorList>
    </citation>
    <scope>NUCLEOTIDE SEQUENCE [LARGE SCALE GENOMIC DNA]</scope>
    <source>
        <strain evidence="1 2">N8-3</strain>
    </source>
</reference>
<dbReference type="EMBL" id="JBHFAB010000003">
    <property type="protein sequence ID" value="MFC1415923.1"/>
    <property type="molecule type" value="Genomic_DNA"/>
</dbReference>
<evidence type="ECO:0000313" key="1">
    <source>
        <dbReference type="EMBL" id="MFC1415923.1"/>
    </source>
</evidence>
<gene>
    <name evidence="1" type="ORF">ACEZDE_04595</name>
</gene>
<comment type="caution">
    <text evidence="1">The sequence shown here is derived from an EMBL/GenBank/DDBJ whole genome shotgun (WGS) entry which is preliminary data.</text>
</comment>
<dbReference type="Proteomes" id="UP001592531">
    <property type="component" value="Unassembled WGS sequence"/>
</dbReference>
<organism evidence="1 2">
    <name type="scientific">Streptacidiphilus cavernicola</name>
    <dbReference type="NCBI Taxonomy" id="3342716"/>
    <lineage>
        <taxon>Bacteria</taxon>
        <taxon>Bacillati</taxon>
        <taxon>Actinomycetota</taxon>
        <taxon>Actinomycetes</taxon>
        <taxon>Kitasatosporales</taxon>
        <taxon>Streptomycetaceae</taxon>
        <taxon>Streptacidiphilus</taxon>
    </lineage>
</organism>
<sequence>MSEALVENDPGHIDPEDMAAIVAALDGIAVGAAPTREHPAEDADDWTLCLHWLQQGPVSADTEAALPLVLARVREHYALHRRTPPVRLDVHGPDGGVLLSVSAGSR</sequence>
<dbReference type="RefSeq" id="WP_380532543.1">
    <property type="nucleotide sequence ID" value="NZ_JBHFAB010000003.1"/>
</dbReference>